<dbReference type="InterPro" id="IPR012338">
    <property type="entry name" value="Beta-lactam/transpept-like"/>
</dbReference>
<proteinExistence type="inferred from homology"/>
<evidence type="ECO:0000313" key="3">
    <source>
        <dbReference type="EMBL" id="ARX36420.1"/>
    </source>
</evidence>
<evidence type="ECO:0000259" key="2">
    <source>
        <dbReference type="Pfam" id="PF00144"/>
    </source>
</evidence>
<sequence length="424" mass="46863">MADLFCSLFFHLTRYVDHKMKKHLLKYLLIPVALLTLNACSQRATVTPTLPAKFNQHNVPELSQWPTTLSPKANNSREIFDKYAQQIYQKSNPQGMVIVMINNTQSLNRAFGTTSPDSRQTPSMNSLIRIASITKLMTSEVMLKLQDDGKLLVTDPLQKYSYYGVDIPLVNNQSPIRLYHLATHTSGFPREQPGGKWGRPVFIWPTHGDRWNWLKKASLTTPAGQSASYSNLAYDLLADALVKASGKNYPQLLKQYVTQPAGMRDTTLTPSSTQCQRLLIGYRPSPCSETIAAAGSGGVYSTPADMQRWMQGFLNSNNTMRKATASKEQSIYFPRQRLSSIEGMDVAGRADGIGLGWVYMAPANGVPAIYQKTGGGGGFNTYMATIPELNIGVFVVITRKANGTKFSEVTRGTNALVRALAQSF</sequence>
<gene>
    <name evidence="3" type="ORF">AM402_20530</name>
</gene>
<evidence type="ECO:0000256" key="1">
    <source>
        <dbReference type="ARBA" id="ARBA00038473"/>
    </source>
</evidence>
<dbReference type="EMBL" id="CP021694">
    <property type="protein sequence ID" value="ARX36420.1"/>
    <property type="molecule type" value="Genomic_DNA"/>
</dbReference>
<dbReference type="PANTHER" id="PTHR22935:SF95">
    <property type="entry name" value="BETA-LACTAMASE-LIKE 1-RELATED"/>
    <property type="match status" value="1"/>
</dbReference>
<dbReference type="Gene3D" id="3.40.710.10">
    <property type="entry name" value="DD-peptidase/beta-lactamase superfamily"/>
    <property type="match status" value="1"/>
</dbReference>
<reference evidence="3 4" key="1">
    <citation type="submission" date="2017-05" db="EMBL/GenBank/DDBJ databases">
        <title>Whole genome sequencing of Proteus mirabilis AR_0155.</title>
        <authorList>
            <person name="Conlan S."/>
            <person name="Thomas P.J."/>
            <person name="Mullikin J."/>
            <person name="Frank K.M."/>
            <person name="Segre J.A."/>
        </authorList>
    </citation>
    <scope>NUCLEOTIDE SEQUENCE [LARGE SCALE GENOMIC DNA]</scope>
    <source>
        <strain evidence="3 4">AR_0155</strain>
    </source>
</reference>
<dbReference type="Pfam" id="PF00144">
    <property type="entry name" value="Beta-lactamase"/>
    <property type="match status" value="1"/>
</dbReference>
<comment type="similarity">
    <text evidence="1">Belongs to the beta-lactamase family.</text>
</comment>
<dbReference type="NCBIfam" id="NF007943">
    <property type="entry name" value="PRK10662.1"/>
    <property type="match status" value="1"/>
</dbReference>
<accession>A0AAJ4RGA2</accession>
<dbReference type="Proteomes" id="UP000195540">
    <property type="component" value="Chromosome"/>
</dbReference>
<protein>
    <submittedName>
        <fullName evidence="3">Serine hydrolase</fullName>
    </submittedName>
</protein>
<dbReference type="AlphaFoldDB" id="A0AAJ4RGA2"/>
<dbReference type="SUPFAM" id="SSF56601">
    <property type="entry name" value="beta-lactamase/transpeptidase-like"/>
    <property type="match status" value="1"/>
</dbReference>
<name>A0AAJ4RGA2_PROMI</name>
<evidence type="ECO:0000313" key="4">
    <source>
        <dbReference type="Proteomes" id="UP000195540"/>
    </source>
</evidence>
<dbReference type="InterPro" id="IPR001466">
    <property type="entry name" value="Beta-lactam-related"/>
</dbReference>
<keyword evidence="3" id="KW-0378">Hydrolase</keyword>
<dbReference type="PANTHER" id="PTHR22935">
    <property type="entry name" value="PENICILLIN-BINDING PROTEIN"/>
    <property type="match status" value="1"/>
</dbReference>
<organism evidence="3 4">
    <name type="scientific">Proteus mirabilis</name>
    <dbReference type="NCBI Taxonomy" id="584"/>
    <lineage>
        <taxon>Bacteria</taxon>
        <taxon>Pseudomonadati</taxon>
        <taxon>Pseudomonadota</taxon>
        <taxon>Gammaproteobacteria</taxon>
        <taxon>Enterobacterales</taxon>
        <taxon>Morganellaceae</taxon>
        <taxon>Proteus</taxon>
    </lineage>
</organism>
<dbReference type="GO" id="GO:0016787">
    <property type="term" value="F:hydrolase activity"/>
    <property type="evidence" value="ECO:0007669"/>
    <property type="project" value="UniProtKB-KW"/>
</dbReference>
<feature type="domain" description="Beta-lactamase-related" evidence="2">
    <location>
        <begin position="81"/>
        <end position="404"/>
    </location>
</feature>
<dbReference type="InterPro" id="IPR051478">
    <property type="entry name" value="Beta-lactamase-like_AB/R"/>
</dbReference>